<dbReference type="InterPro" id="IPR001650">
    <property type="entry name" value="Helicase_C-like"/>
</dbReference>
<feature type="binding site" evidence="11">
    <location>
        <position position="486"/>
    </location>
    <ligand>
        <name>Zn(2+)</name>
        <dbReference type="ChEBI" id="CHEBI:29105"/>
        <label>2</label>
    </ligand>
</feature>
<dbReference type="Gene3D" id="3.40.50.300">
    <property type="entry name" value="P-loop containing nucleotide triphosphate hydrolases"/>
    <property type="match status" value="2"/>
</dbReference>
<dbReference type="PANTHER" id="PTHR30580">
    <property type="entry name" value="PRIMOSOMAL PROTEIN N"/>
    <property type="match status" value="1"/>
</dbReference>
<reference evidence="14" key="1">
    <citation type="journal article" date="2022" name="Environ. Microbiol.">
        <title>Geoalkalibacter halelectricus SAP #1 sp. nov. possessing extracellular electron transfer and mineral#reducing capabilities from a haloalkaline environment.</title>
        <authorList>
            <person name="Yadav S."/>
            <person name="Singh R."/>
            <person name="Sundharam S.S."/>
            <person name="Chaudhary S."/>
            <person name="Krishnamurthi S."/>
            <person name="Patil S.A."/>
        </authorList>
    </citation>
    <scope>NUCLEOTIDE SEQUENCE</scope>
    <source>
        <strain evidence="14">SAP-1</strain>
    </source>
</reference>
<comment type="cofactor">
    <cofactor evidence="11">
        <name>Zn(2+)</name>
        <dbReference type="ChEBI" id="CHEBI:29105"/>
    </cofactor>
    <text evidence="11">Binds 2 zinc ions per subunit.</text>
</comment>
<dbReference type="Gene3D" id="3.40.1440.60">
    <property type="entry name" value="PriA, 3(prime) DNA-binding domain"/>
    <property type="match status" value="1"/>
</dbReference>
<gene>
    <name evidence="11" type="primary">priA</name>
    <name evidence="14" type="ORF">L9S41_05510</name>
</gene>
<evidence type="ECO:0000256" key="2">
    <source>
        <dbReference type="ARBA" id="ARBA00022705"/>
    </source>
</evidence>
<evidence type="ECO:0000313" key="14">
    <source>
        <dbReference type="EMBL" id="UWZ80859.1"/>
    </source>
</evidence>
<comment type="function">
    <text evidence="11">Initiates the restart of stalled replication forks, which reloads the replicative helicase on sites other than the origin of replication. Recognizes and binds to abandoned replication forks and remodels them to uncover a helicase loading site. Promotes assembly of the primosome at these replication forks.</text>
</comment>
<dbReference type="CDD" id="cd17929">
    <property type="entry name" value="DEXHc_priA"/>
    <property type="match status" value="1"/>
</dbReference>
<evidence type="ECO:0000256" key="10">
    <source>
        <dbReference type="ARBA" id="ARBA00023235"/>
    </source>
</evidence>
<dbReference type="RefSeq" id="WP_260749226.1">
    <property type="nucleotide sequence ID" value="NZ_CP092109.1"/>
</dbReference>
<evidence type="ECO:0000256" key="5">
    <source>
        <dbReference type="ARBA" id="ARBA00022801"/>
    </source>
</evidence>
<dbReference type="GO" id="GO:0016787">
    <property type="term" value="F:hydrolase activity"/>
    <property type="evidence" value="ECO:0007669"/>
    <property type="project" value="UniProtKB-KW"/>
</dbReference>
<feature type="binding site" evidence="11">
    <location>
        <position position="462"/>
    </location>
    <ligand>
        <name>Zn(2+)</name>
        <dbReference type="ChEBI" id="CHEBI:29105"/>
        <label>1</label>
    </ligand>
</feature>
<dbReference type="Proteomes" id="UP001060414">
    <property type="component" value="Chromosome"/>
</dbReference>
<feature type="binding site" evidence="11">
    <location>
        <position position="471"/>
    </location>
    <ligand>
        <name>Zn(2+)</name>
        <dbReference type="ChEBI" id="CHEBI:29105"/>
        <label>2</label>
    </ligand>
</feature>
<keyword evidence="2 11" id="KW-0235">DNA replication</keyword>
<dbReference type="CDD" id="cd18804">
    <property type="entry name" value="SF2_C_priA"/>
    <property type="match status" value="1"/>
</dbReference>
<keyword evidence="15" id="KW-1185">Reference proteome</keyword>
<evidence type="ECO:0000256" key="7">
    <source>
        <dbReference type="ARBA" id="ARBA00022833"/>
    </source>
</evidence>
<dbReference type="InterPro" id="IPR011545">
    <property type="entry name" value="DEAD/DEAH_box_helicase_dom"/>
</dbReference>
<keyword evidence="4 11" id="KW-0547">Nucleotide-binding</keyword>
<dbReference type="HAMAP" id="MF_00983">
    <property type="entry name" value="PriA"/>
    <property type="match status" value="1"/>
</dbReference>
<evidence type="ECO:0000256" key="12">
    <source>
        <dbReference type="SAM" id="MobiDB-lite"/>
    </source>
</evidence>
<evidence type="ECO:0000256" key="11">
    <source>
        <dbReference type="HAMAP-Rule" id="MF_00983"/>
    </source>
</evidence>
<keyword evidence="6 11" id="KW-0347">Helicase</keyword>
<keyword evidence="5 11" id="KW-0378">Hydrolase</keyword>
<keyword evidence="10 11" id="KW-0413">Isomerase</keyword>
<feature type="domain" description="Helicase ATP-binding" evidence="13">
    <location>
        <begin position="231"/>
        <end position="400"/>
    </location>
</feature>
<dbReference type="PROSITE" id="PS51192">
    <property type="entry name" value="HELICASE_ATP_BIND_1"/>
    <property type="match status" value="1"/>
</dbReference>
<feature type="binding site" evidence="11">
    <location>
        <position position="499"/>
    </location>
    <ligand>
        <name>Zn(2+)</name>
        <dbReference type="ChEBI" id="CHEBI:29105"/>
        <label>1</label>
    </ligand>
</feature>
<dbReference type="InterPro" id="IPR042115">
    <property type="entry name" value="PriA_3primeBD_sf"/>
</dbReference>
<dbReference type="InterPro" id="IPR041222">
    <property type="entry name" value="PriA_3primeBD"/>
</dbReference>
<name>A0ABY5ZPU8_9BACT</name>
<dbReference type="InterPro" id="IPR014001">
    <property type="entry name" value="Helicase_ATP-bd"/>
</dbReference>
<evidence type="ECO:0000256" key="6">
    <source>
        <dbReference type="ARBA" id="ARBA00022806"/>
    </source>
</evidence>
<dbReference type="InterPro" id="IPR027417">
    <property type="entry name" value="P-loop_NTPase"/>
</dbReference>
<keyword evidence="8 11" id="KW-0067">ATP-binding</keyword>
<keyword evidence="1 11" id="KW-0639">Primosome</keyword>
<keyword evidence="3 11" id="KW-0479">Metal-binding</keyword>
<dbReference type="EC" id="5.6.2.4" evidence="11"/>
<evidence type="ECO:0000256" key="1">
    <source>
        <dbReference type="ARBA" id="ARBA00022515"/>
    </source>
</evidence>
<dbReference type="Pfam" id="PF18319">
    <property type="entry name" value="Zn_ribbon_PriA"/>
    <property type="match status" value="1"/>
</dbReference>
<dbReference type="NCBIfam" id="TIGR00595">
    <property type="entry name" value="priA"/>
    <property type="match status" value="1"/>
</dbReference>
<dbReference type="Pfam" id="PF00270">
    <property type="entry name" value="DEAD"/>
    <property type="match status" value="1"/>
</dbReference>
<comment type="catalytic activity">
    <reaction evidence="11">
        <text>Couples ATP hydrolysis with the unwinding of duplex DNA by translocating in the 3'-5' direction.</text>
        <dbReference type="EC" id="5.6.2.4"/>
    </reaction>
</comment>
<evidence type="ECO:0000259" key="13">
    <source>
        <dbReference type="PROSITE" id="PS51192"/>
    </source>
</evidence>
<evidence type="ECO:0000256" key="4">
    <source>
        <dbReference type="ARBA" id="ARBA00022741"/>
    </source>
</evidence>
<evidence type="ECO:0000256" key="3">
    <source>
        <dbReference type="ARBA" id="ARBA00022723"/>
    </source>
</evidence>
<comment type="similarity">
    <text evidence="11">Belongs to the helicase family. PriA subfamily.</text>
</comment>
<dbReference type="SUPFAM" id="SSF52540">
    <property type="entry name" value="P-loop containing nucleoside triphosphate hydrolases"/>
    <property type="match status" value="2"/>
</dbReference>
<dbReference type="PANTHER" id="PTHR30580:SF0">
    <property type="entry name" value="PRIMOSOMAL PROTEIN N"/>
    <property type="match status" value="1"/>
</dbReference>
<keyword evidence="7 11" id="KW-0862">Zinc</keyword>
<feature type="binding site" evidence="11">
    <location>
        <position position="468"/>
    </location>
    <ligand>
        <name>Zn(2+)</name>
        <dbReference type="ChEBI" id="CHEBI:29105"/>
        <label>2</label>
    </ligand>
</feature>
<dbReference type="Pfam" id="PF17764">
    <property type="entry name" value="PriA_3primeBD"/>
    <property type="match status" value="1"/>
</dbReference>
<dbReference type="NCBIfam" id="NF004067">
    <property type="entry name" value="PRK05580.1-4"/>
    <property type="match status" value="1"/>
</dbReference>
<dbReference type="InterPro" id="IPR005259">
    <property type="entry name" value="PriA"/>
</dbReference>
<evidence type="ECO:0000256" key="9">
    <source>
        <dbReference type="ARBA" id="ARBA00023125"/>
    </source>
</evidence>
<proteinExistence type="inferred from homology"/>
<dbReference type="Pfam" id="PF18074">
    <property type="entry name" value="PriA_C"/>
    <property type="match status" value="1"/>
</dbReference>
<dbReference type="InterPro" id="IPR041236">
    <property type="entry name" value="PriA_C"/>
</dbReference>
<feature type="binding site" evidence="11">
    <location>
        <position position="489"/>
    </location>
    <ligand>
        <name>Zn(2+)</name>
        <dbReference type="ChEBI" id="CHEBI:29105"/>
        <label>2</label>
    </ligand>
</feature>
<protein>
    <recommendedName>
        <fullName evidence="11">Replication restart protein PriA</fullName>
    </recommendedName>
    <alternativeName>
        <fullName evidence="11">ATP-dependent DNA helicase PriA</fullName>
        <ecNumber evidence="11">5.6.2.4</ecNumber>
    </alternativeName>
    <alternativeName>
        <fullName evidence="11">DNA 3'-5' helicase PriA</fullName>
    </alternativeName>
</protein>
<organism evidence="14 15">
    <name type="scientific">Geoalkalibacter halelectricus</name>
    <dbReference type="NCBI Taxonomy" id="2847045"/>
    <lineage>
        <taxon>Bacteria</taxon>
        <taxon>Pseudomonadati</taxon>
        <taxon>Thermodesulfobacteriota</taxon>
        <taxon>Desulfuromonadia</taxon>
        <taxon>Desulfuromonadales</taxon>
        <taxon>Geoalkalibacteraceae</taxon>
        <taxon>Geoalkalibacter</taxon>
    </lineage>
</organism>
<dbReference type="InterPro" id="IPR040498">
    <property type="entry name" value="PriA_CRR"/>
</dbReference>
<comment type="subunit">
    <text evidence="11">Component of the replication restart primosome.</text>
</comment>
<dbReference type="SMART" id="SM00487">
    <property type="entry name" value="DEXDc"/>
    <property type="match status" value="1"/>
</dbReference>
<accession>A0ABY5ZPU8</accession>
<keyword evidence="9 11" id="KW-0238">DNA-binding</keyword>
<dbReference type="SMART" id="SM00490">
    <property type="entry name" value="HELICc"/>
    <property type="match status" value="1"/>
</dbReference>
<evidence type="ECO:0000313" key="15">
    <source>
        <dbReference type="Proteomes" id="UP001060414"/>
    </source>
</evidence>
<feature type="region of interest" description="Disordered" evidence="12">
    <location>
        <begin position="1"/>
        <end position="23"/>
    </location>
</feature>
<dbReference type="EMBL" id="CP092109">
    <property type="protein sequence ID" value="UWZ80859.1"/>
    <property type="molecule type" value="Genomic_DNA"/>
</dbReference>
<feature type="binding site" evidence="11">
    <location>
        <position position="459"/>
    </location>
    <ligand>
        <name>Zn(2+)</name>
        <dbReference type="ChEBI" id="CHEBI:29105"/>
        <label>1</label>
    </ligand>
</feature>
<comment type="catalytic activity">
    <reaction evidence="11">
        <text>ATP + H2O = ADP + phosphate + H(+)</text>
        <dbReference type="Rhea" id="RHEA:13065"/>
        <dbReference type="ChEBI" id="CHEBI:15377"/>
        <dbReference type="ChEBI" id="CHEBI:15378"/>
        <dbReference type="ChEBI" id="CHEBI:30616"/>
        <dbReference type="ChEBI" id="CHEBI:43474"/>
        <dbReference type="ChEBI" id="CHEBI:456216"/>
        <dbReference type="EC" id="5.6.2.4"/>
    </reaction>
</comment>
<feature type="binding site" evidence="11">
    <location>
        <position position="502"/>
    </location>
    <ligand>
        <name>Zn(2+)</name>
        <dbReference type="ChEBI" id="CHEBI:29105"/>
        <label>1</label>
    </ligand>
</feature>
<sequence>MADRAAMNPLDAPTRVGEPSPEPAPIATVAVLAPLEKPLSYAIPPLLREQIQPGVRVVVPLGRRRALGVVLEVACGKDDGLRLLDEVLDAQPLLPPDLLNFLRRAAAYYHHPLGEVLRTALPAGLSSITTRVAILTERLYRPTPSSVVPPGTRQREVLAWLRERGEASLAEIAAQFPAPHAVLKRLVELEMLSVREAERRRDPFFAAPPPADARPTPSADQQRALELVLESLAARRFAPMLLHGVTGSGKTEVYLQAISATLGQGRQALVLVPEIALTPQLVARFRARFRDADQRVAVLHSGLSDGERYDAWRAIARGEISIVIGARSAIFAPLPDLGIIVVDEEHEAGYKQGEGWRYHARDLALLRAQRCAAVVILGSATPAMTSFHRARTGATAYLSLSERILGRPLPEVSLVDLSGRRLSGALAPELVEALAENLARREQSLLLLNRRGFAPFLLCRECGATFRCPNCEITLTYYQSHRHLRCHYCDYVQRPPQQCPDCGGTSLDPEGAGTERLEEELAAAFPGARIARMDRDTTRRKGAHQGLIEGMELGAIDILIGTQMVAKGHDFPGVTLVGVVGADASLNFPDFRSAERTFALLTQVAGRAGRGERPGRVLIQTYAPAHHALTCAARHDYLAFYEQEIAFRRDLGYPPFGHLINLVLSGNQPAQVESRAAELAAELDQVSAGVEVLGPAPCALARLRGRTRFQILLKAAARPPLHRLLAAVDAWRRKLPRTLNLAIDVDPLDML</sequence>
<evidence type="ECO:0000256" key="8">
    <source>
        <dbReference type="ARBA" id="ARBA00022840"/>
    </source>
</evidence>